<name>A0A840VEV0_9BACT</name>
<comment type="caution">
    <text evidence="8">The sequence shown here is derived from an EMBL/GenBank/DDBJ whole genome shotgun (WGS) entry which is preliminary data.</text>
</comment>
<dbReference type="Gene3D" id="1.10.1740.10">
    <property type="match status" value="1"/>
</dbReference>
<keyword evidence="3" id="KW-0731">Sigma factor</keyword>
<dbReference type="InterPro" id="IPR013325">
    <property type="entry name" value="RNA_pol_sigma_r2"/>
</dbReference>
<proteinExistence type="inferred from homology"/>
<gene>
    <name evidence="8" type="ORF">HNR46_003412</name>
</gene>
<dbReference type="PANTHER" id="PTHR43133:SF8">
    <property type="entry name" value="RNA POLYMERASE SIGMA FACTOR HI_1459-RELATED"/>
    <property type="match status" value="1"/>
</dbReference>
<sequence length="166" mass="20038">MKRRELERLYDEHAPALFRLGMVLLRHEPSVQDVLQEIFAKLAKGRGRWTSPETERAYLLQMVRRAAIDLSRREKVRREHAERHRRDPIFERSEDPDREAFRERLEVALMALPEEQRIVTVLKLWEERTFEEIATICEISPHTAASRYRYAIDKLRHHLRPLYEEL</sequence>
<evidence type="ECO:0000256" key="3">
    <source>
        <dbReference type="ARBA" id="ARBA00023082"/>
    </source>
</evidence>
<keyword evidence="2" id="KW-0805">Transcription regulation</keyword>
<evidence type="ECO:0000259" key="6">
    <source>
        <dbReference type="Pfam" id="PF04542"/>
    </source>
</evidence>
<evidence type="ECO:0000256" key="4">
    <source>
        <dbReference type="ARBA" id="ARBA00023125"/>
    </source>
</evidence>
<reference evidence="8 9" key="1">
    <citation type="submission" date="2020-08" db="EMBL/GenBank/DDBJ databases">
        <title>Genomic Encyclopedia of Type Strains, Phase IV (KMG-IV): sequencing the most valuable type-strain genomes for metagenomic binning, comparative biology and taxonomic classification.</title>
        <authorList>
            <person name="Goeker M."/>
        </authorList>
    </citation>
    <scope>NUCLEOTIDE SEQUENCE [LARGE SCALE GENOMIC DNA]</scope>
    <source>
        <strain evidence="8 9">YC6886</strain>
    </source>
</reference>
<dbReference type="InterPro" id="IPR014284">
    <property type="entry name" value="RNA_pol_sigma-70_dom"/>
</dbReference>
<evidence type="ECO:0000259" key="7">
    <source>
        <dbReference type="Pfam" id="PF08281"/>
    </source>
</evidence>
<dbReference type="Proteomes" id="UP000557717">
    <property type="component" value="Unassembled WGS sequence"/>
</dbReference>
<dbReference type="InterPro" id="IPR013249">
    <property type="entry name" value="RNA_pol_sigma70_r4_t2"/>
</dbReference>
<dbReference type="PANTHER" id="PTHR43133">
    <property type="entry name" value="RNA POLYMERASE ECF-TYPE SIGMA FACTO"/>
    <property type="match status" value="1"/>
</dbReference>
<dbReference type="NCBIfam" id="TIGR02937">
    <property type="entry name" value="sigma70-ECF"/>
    <property type="match status" value="1"/>
</dbReference>
<dbReference type="InterPro" id="IPR039425">
    <property type="entry name" value="RNA_pol_sigma-70-like"/>
</dbReference>
<dbReference type="EMBL" id="JACHFD010000021">
    <property type="protein sequence ID" value="MBB5353158.1"/>
    <property type="molecule type" value="Genomic_DNA"/>
</dbReference>
<keyword evidence="9" id="KW-1185">Reference proteome</keyword>
<dbReference type="AlphaFoldDB" id="A0A840VEV0"/>
<dbReference type="Gene3D" id="1.10.10.10">
    <property type="entry name" value="Winged helix-like DNA-binding domain superfamily/Winged helix DNA-binding domain"/>
    <property type="match status" value="1"/>
</dbReference>
<comment type="similarity">
    <text evidence="1">Belongs to the sigma-70 factor family. ECF subfamily.</text>
</comment>
<feature type="domain" description="RNA polymerase sigma factor 70 region 4 type 2" evidence="7">
    <location>
        <begin position="103"/>
        <end position="152"/>
    </location>
</feature>
<dbReference type="InterPro" id="IPR036388">
    <property type="entry name" value="WH-like_DNA-bd_sf"/>
</dbReference>
<keyword evidence="5" id="KW-0804">Transcription</keyword>
<dbReference type="Pfam" id="PF08281">
    <property type="entry name" value="Sigma70_r4_2"/>
    <property type="match status" value="1"/>
</dbReference>
<evidence type="ECO:0000256" key="2">
    <source>
        <dbReference type="ARBA" id="ARBA00023015"/>
    </source>
</evidence>
<dbReference type="Pfam" id="PF04542">
    <property type="entry name" value="Sigma70_r2"/>
    <property type="match status" value="1"/>
</dbReference>
<evidence type="ECO:0000256" key="1">
    <source>
        <dbReference type="ARBA" id="ARBA00010641"/>
    </source>
</evidence>
<keyword evidence="4" id="KW-0238">DNA-binding</keyword>
<dbReference type="InterPro" id="IPR007627">
    <property type="entry name" value="RNA_pol_sigma70_r2"/>
</dbReference>
<feature type="domain" description="RNA polymerase sigma-70 region 2" evidence="6">
    <location>
        <begin position="9"/>
        <end position="75"/>
    </location>
</feature>
<evidence type="ECO:0000313" key="8">
    <source>
        <dbReference type="EMBL" id="MBB5353158.1"/>
    </source>
</evidence>
<accession>A0A840VEV0</accession>
<organism evidence="8 9">
    <name type="scientific">Haloferula luteola</name>
    <dbReference type="NCBI Taxonomy" id="595692"/>
    <lineage>
        <taxon>Bacteria</taxon>
        <taxon>Pseudomonadati</taxon>
        <taxon>Verrucomicrobiota</taxon>
        <taxon>Verrucomicrobiia</taxon>
        <taxon>Verrucomicrobiales</taxon>
        <taxon>Verrucomicrobiaceae</taxon>
        <taxon>Haloferula</taxon>
    </lineage>
</organism>
<evidence type="ECO:0000256" key="5">
    <source>
        <dbReference type="ARBA" id="ARBA00023163"/>
    </source>
</evidence>
<protein>
    <submittedName>
        <fullName evidence="8">RNA polymerase sigma-70 factor (ECF subfamily)</fullName>
    </submittedName>
</protein>
<dbReference type="InterPro" id="IPR013324">
    <property type="entry name" value="RNA_pol_sigma_r3/r4-like"/>
</dbReference>
<dbReference type="GO" id="GO:0016987">
    <property type="term" value="F:sigma factor activity"/>
    <property type="evidence" value="ECO:0007669"/>
    <property type="project" value="UniProtKB-KW"/>
</dbReference>
<dbReference type="GO" id="GO:0003677">
    <property type="term" value="F:DNA binding"/>
    <property type="evidence" value="ECO:0007669"/>
    <property type="project" value="UniProtKB-KW"/>
</dbReference>
<dbReference type="SUPFAM" id="SSF88946">
    <property type="entry name" value="Sigma2 domain of RNA polymerase sigma factors"/>
    <property type="match status" value="1"/>
</dbReference>
<dbReference type="GO" id="GO:0006352">
    <property type="term" value="P:DNA-templated transcription initiation"/>
    <property type="evidence" value="ECO:0007669"/>
    <property type="project" value="InterPro"/>
</dbReference>
<dbReference type="RefSeq" id="WP_221285230.1">
    <property type="nucleotide sequence ID" value="NZ_JACHFD010000021.1"/>
</dbReference>
<evidence type="ECO:0000313" key="9">
    <source>
        <dbReference type="Proteomes" id="UP000557717"/>
    </source>
</evidence>
<dbReference type="SUPFAM" id="SSF88659">
    <property type="entry name" value="Sigma3 and sigma4 domains of RNA polymerase sigma factors"/>
    <property type="match status" value="1"/>
</dbReference>